<dbReference type="PANTHER" id="PTHR34826">
    <property type="entry name" value="UPF0590 PROTEIN C409.17C"/>
    <property type="match status" value="1"/>
</dbReference>
<feature type="compositionally biased region" description="Acidic residues" evidence="1">
    <location>
        <begin position="380"/>
        <end position="390"/>
    </location>
</feature>
<dbReference type="EMBL" id="JAULSW010000004">
    <property type="protein sequence ID" value="KAK3385413.1"/>
    <property type="molecule type" value="Genomic_DNA"/>
</dbReference>
<dbReference type="InterPro" id="IPR013897">
    <property type="entry name" value="Duc1"/>
</dbReference>
<evidence type="ECO:0000313" key="4">
    <source>
        <dbReference type="Proteomes" id="UP001285441"/>
    </source>
</evidence>
<dbReference type="Pfam" id="PF08588">
    <property type="entry name" value="Duc1"/>
    <property type="match status" value="1"/>
</dbReference>
<protein>
    <recommendedName>
        <fullName evidence="2">Domain of unknown function at the cortex 1 domain-containing protein</fullName>
    </recommendedName>
</protein>
<name>A0AAE0NPP0_9PEZI</name>
<evidence type="ECO:0000313" key="3">
    <source>
        <dbReference type="EMBL" id="KAK3385413.1"/>
    </source>
</evidence>
<reference evidence="3" key="2">
    <citation type="submission" date="2023-06" db="EMBL/GenBank/DDBJ databases">
        <authorList>
            <consortium name="Lawrence Berkeley National Laboratory"/>
            <person name="Haridas S."/>
            <person name="Hensen N."/>
            <person name="Bonometti L."/>
            <person name="Westerberg I."/>
            <person name="Brannstrom I.O."/>
            <person name="Guillou S."/>
            <person name="Cros-Aarteil S."/>
            <person name="Calhoun S."/>
            <person name="Kuo A."/>
            <person name="Mondo S."/>
            <person name="Pangilinan J."/>
            <person name="Riley R."/>
            <person name="LaButti K."/>
            <person name="Andreopoulos B."/>
            <person name="Lipzen A."/>
            <person name="Chen C."/>
            <person name="Yanf M."/>
            <person name="Daum C."/>
            <person name="Ng V."/>
            <person name="Clum A."/>
            <person name="Steindorff A."/>
            <person name="Ohm R."/>
            <person name="Martin F."/>
            <person name="Silar P."/>
            <person name="Natvig D."/>
            <person name="Lalanne C."/>
            <person name="Gautier V."/>
            <person name="Ament-velasquez S.L."/>
            <person name="Kruys A."/>
            <person name="Hutchinson M.I."/>
            <person name="Powell A.J."/>
            <person name="Barry K."/>
            <person name="Miller A.N."/>
            <person name="Grigoriev I.V."/>
            <person name="Debuchy R."/>
            <person name="Gladieux P."/>
            <person name="Thoren M.H."/>
            <person name="Johannesson H."/>
        </authorList>
    </citation>
    <scope>NUCLEOTIDE SEQUENCE</scope>
    <source>
        <strain evidence="3">CBS 232.78</strain>
    </source>
</reference>
<evidence type="ECO:0000256" key="1">
    <source>
        <dbReference type="SAM" id="MobiDB-lite"/>
    </source>
</evidence>
<comment type="caution">
    <text evidence="3">The sequence shown here is derived from an EMBL/GenBank/DDBJ whole genome shotgun (WGS) entry which is preliminary data.</text>
</comment>
<sequence length="390" mass="43576">MADKYIIRVTAGSTYDLDEHVDVPVNKAAPVKIDNDHMNIELNVRVQNYRGLPHGSPTTSPYFDHDPHAYNKDQYSIAFRFTPKKPKSAAGENTNKNNNIKEPTSKIEVNGTAGSSDDSGGEEQPEGISGMDLQFGNDFDHPIRDRLPPGFGTAMNIVRWWIDPGLEGDAYADMPYLYGPALSSFNAVHAGPGEHDEAKGGLWFVEGGDEHGRERRKALGAPEDPKARQKWALKPDSKQRWIWEYGRTYGVDFFNPYVDFSDFALRLPGFNLPIMKYWDGQGLRPNPKRSHQLRYVLRHRTTGHVYLVVLFTLHLKEDINEDGTLKPAAKEALAKASGGHGKKGAPLDDDSDKSKHDHFDEEKALDEARRKLSGVGLDEPGPETNDDDVD</sequence>
<dbReference type="AlphaFoldDB" id="A0AAE0NPP0"/>
<feature type="region of interest" description="Disordered" evidence="1">
    <location>
        <begin position="85"/>
        <end position="134"/>
    </location>
</feature>
<reference evidence="3" key="1">
    <citation type="journal article" date="2023" name="Mol. Phylogenet. Evol.">
        <title>Genome-scale phylogeny and comparative genomics of the fungal order Sordariales.</title>
        <authorList>
            <person name="Hensen N."/>
            <person name="Bonometti L."/>
            <person name="Westerberg I."/>
            <person name="Brannstrom I.O."/>
            <person name="Guillou S."/>
            <person name="Cros-Aarteil S."/>
            <person name="Calhoun S."/>
            <person name="Haridas S."/>
            <person name="Kuo A."/>
            <person name="Mondo S."/>
            <person name="Pangilinan J."/>
            <person name="Riley R."/>
            <person name="LaButti K."/>
            <person name="Andreopoulos B."/>
            <person name="Lipzen A."/>
            <person name="Chen C."/>
            <person name="Yan M."/>
            <person name="Daum C."/>
            <person name="Ng V."/>
            <person name="Clum A."/>
            <person name="Steindorff A."/>
            <person name="Ohm R.A."/>
            <person name="Martin F."/>
            <person name="Silar P."/>
            <person name="Natvig D.O."/>
            <person name="Lalanne C."/>
            <person name="Gautier V."/>
            <person name="Ament-Velasquez S.L."/>
            <person name="Kruys A."/>
            <person name="Hutchinson M.I."/>
            <person name="Powell A.J."/>
            <person name="Barry K."/>
            <person name="Miller A.N."/>
            <person name="Grigoriev I.V."/>
            <person name="Debuchy R."/>
            <person name="Gladieux P."/>
            <person name="Hiltunen Thoren M."/>
            <person name="Johannesson H."/>
        </authorList>
    </citation>
    <scope>NUCLEOTIDE SEQUENCE</scope>
    <source>
        <strain evidence="3">CBS 232.78</strain>
    </source>
</reference>
<dbReference type="PANTHER" id="PTHR34826:SF2">
    <property type="entry name" value="UPF0590 PROTEIN C409.17C"/>
    <property type="match status" value="1"/>
</dbReference>
<feature type="compositionally biased region" description="Basic and acidic residues" evidence="1">
    <location>
        <begin position="352"/>
        <end position="370"/>
    </location>
</feature>
<evidence type="ECO:0000259" key="2">
    <source>
        <dbReference type="Pfam" id="PF08588"/>
    </source>
</evidence>
<gene>
    <name evidence="3" type="ORF">B0H63DRAFT_472883</name>
</gene>
<keyword evidence="4" id="KW-1185">Reference proteome</keyword>
<feature type="region of interest" description="Disordered" evidence="1">
    <location>
        <begin position="332"/>
        <end position="390"/>
    </location>
</feature>
<accession>A0AAE0NPP0</accession>
<feature type="compositionally biased region" description="Polar residues" evidence="1">
    <location>
        <begin position="91"/>
        <end position="102"/>
    </location>
</feature>
<feature type="domain" description="Domain of unknown function at the cortex 1" evidence="2">
    <location>
        <begin position="7"/>
        <end position="313"/>
    </location>
</feature>
<organism evidence="3 4">
    <name type="scientific">Podospora didyma</name>
    <dbReference type="NCBI Taxonomy" id="330526"/>
    <lineage>
        <taxon>Eukaryota</taxon>
        <taxon>Fungi</taxon>
        <taxon>Dikarya</taxon>
        <taxon>Ascomycota</taxon>
        <taxon>Pezizomycotina</taxon>
        <taxon>Sordariomycetes</taxon>
        <taxon>Sordariomycetidae</taxon>
        <taxon>Sordariales</taxon>
        <taxon>Podosporaceae</taxon>
        <taxon>Podospora</taxon>
    </lineage>
</organism>
<dbReference type="Proteomes" id="UP001285441">
    <property type="component" value="Unassembled WGS sequence"/>
</dbReference>
<proteinExistence type="predicted"/>